<protein>
    <submittedName>
        <fullName evidence="2">ABC transporter substrate-binding protein</fullName>
    </submittedName>
</protein>
<dbReference type="GO" id="GO:0015833">
    <property type="term" value="P:peptide transport"/>
    <property type="evidence" value="ECO:0007669"/>
    <property type="project" value="TreeGrafter"/>
</dbReference>
<proteinExistence type="predicted"/>
<dbReference type="OrthoDB" id="7888869at2"/>
<reference evidence="2 3" key="1">
    <citation type="submission" date="2019-03" db="EMBL/GenBank/DDBJ databases">
        <title>Draft genome sequences of novel Actinobacteria.</title>
        <authorList>
            <person name="Sahin N."/>
            <person name="Ay H."/>
            <person name="Saygin H."/>
        </authorList>
    </citation>
    <scope>NUCLEOTIDE SEQUENCE [LARGE SCALE GENOMIC DNA]</scope>
    <source>
        <strain evidence="2 3">H3C3</strain>
    </source>
</reference>
<dbReference type="Proteomes" id="UP000294513">
    <property type="component" value="Unassembled WGS sequence"/>
</dbReference>
<dbReference type="GO" id="GO:0043190">
    <property type="term" value="C:ATP-binding cassette (ABC) transporter complex"/>
    <property type="evidence" value="ECO:0007669"/>
    <property type="project" value="InterPro"/>
</dbReference>
<keyword evidence="3" id="KW-1185">Reference proteome</keyword>
<dbReference type="SUPFAM" id="SSF53850">
    <property type="entry name" value="Periplasmic binding protein-like II"/>
    <property type="match status" value="1"/>
</dbReference>
<dbReference type="PANTHER" id="PTHR30290:SF65">
    <property type="entry name" value="MONOACYL PHOSPHATIDYLINOSITOL TETRAMANNOSIDE-BINDING PROTEIN LPQW-RELATED"/>
    <property type="match status" value="1"/>
</dbReference>
<sequence>MNDRLAGQDGPGRRDVLRAIGLGGAAMTAAPLLAACSGGSTAASARPTGKPVKGGRLRLGFSGGGASSSTDAHVQVDTMSGVVSAAVYEGLTFVDPDFKLTRQLAESIEHNAKGDQWTIRVKQGVEFHNGKTLAAEDVIHSFERMLDPKTHATGAGQIGMVASMRKVDERTVRFTLARPTAWFDQAIGDGQAFGIVPVGFDPKKPVGTGPFKCTGFTAGVSATFERHPHYHGDAAFLDGVTATLLASDSARYNALVSGQMDAVIGLTASQVAQAKNRSDLVIFNSEAGFFFPITMRVDSGPLADVRLRQALRLCLDRKQVVLSAYGGYAQVGNDLYGRYDPDLATDLVRTTDMAKARALVQEAGKQGANLTLNTCDLGPGLVATCQVLAENAAKIGLNVKVNVVDPATLFGPNYLQWDFAVDTYPASAILTTSSLNDGPRASINETHFKDPEYAALWDKASAEFDPAKRKEYLHEMQRILFERGGWIVAVHPNTLGAYSKKLAGFPERDLTGFGMTRGLGKVGFTA</sequence>
<name>A0A4R5C906_9ACTN</name>
<dbReference type="RefSeq" id="WP_131889257.1">
    <property type="nucleotide sequence ID" value="NZ_SMKU01000007.1"/>
</dbReference>
<comment type="caution">
    <text evidence="2">The sequence shown here is derived from an EMBL/GenBank/DDBJ whole genome shotgun (WGS) entry which is preliminary data.</text>
</comment>
<dbReference type="Pfam" id="PF00496">
    <property type="entry name" value="SBP_bac_5"/>
    <property type="match status" value="1"/>
</dbReference>
<dbReference type="CDD" id="cd08503">
    <property type="entry name" value="PBP2_NikA_DppA_OppA_like_17"/>
    <property type="match status" value="1"/>
</dbReference>
<dbReference type="InterPro" id="IPR006311">
    <property type="entry name" value="TAT_signal"/>
</dbReference>
<dbReference type="InterPro" id="IPR030678">
    <property type="entry name" value="Peptide/Ni-bd"/>
</dbReference>
<accession>A0A4R5C906</accession>
<organism evidence="2 3">
    <name type="scientific">Actinomadura rubrisoli</name>
    <dbReference type="NCBI Taxonomy" id="2530368"/>
    <lineage>
        <taxon>Bacteria</taxon>
        <taxon>Bacillati</taxon>
        <taxon>Actinomycetota</taxon>
        <taxon>Actinomycetes</taxon>
        <taxon>Streptosporangiales</taxon>
        <taxon>Thermomonosporaceae</taxon>
        <taxon>Actinomadura</taxon>
    </lineage>
</organism>
<dbReference type="EMBL" id="SMKU01000007">
    <property type="protein sequence ID" value="TDD96331.1"/>
    <property type="molecule type" value="Genomic_DNA"/>
</dbReference>
<feature type="domain" description="Solute-binding protein family 5" evidence="1">
    <location>
        <begin position="100"/>
        <end position="420"/>
    </location>
</feature>
<gene>
    <name evidence="2" type="ORF">E1298_03415</name>
</gene>
<dbReference type="PROSITE" id="PS51318">
    <property type="entry name" value="TAT"/>
    <property type="match status" value="1"/>
</dbReference>
<evidence type="ECO:0000259" key="1">
    <source>
        <dbReference type="Pfam" id="PF00496"/>
    </source>
</evidence>
<dbReference type="Gene3D" id="3.90.76.10">
    <property type="entry name" value="Dipeptide-binding Protein, Domain 1"/>
    <property type="match status" value="1"/>
</dbReference>
<dbReference type="InterPro" id="IPR000914">
    <property type="entry name" value="SBP_5_dom"/>
</dbReference>
<dbReference type="GO" id="GO:1904680">
    <property type="term" value="F:peptide transmembrane transporter activity"/>
    <property type="evidence" value="ECO:0007669"/>
    <property type="project" value="TreeGrafter"/>
</dbReference>
<dbReference type="InterPro" id="IPR039424">
    <property type="entry name" value="SBP_5"/>
</dbReference>
<dbReference type="AlphaFoldDB" id="A0A4R5C906"/>
<dbReference type="Gene3D" id="3.10.105.10">
    <property type="entry name" value="Dipeptide-binding Protein, Domain 3"/>
    <property type="match status" value="1"/>
</dbReference>
<dbReference type="GO" id="GO:0042597">
    <property type="term" value="C:periplasmic space"/>
    <property type="evidence" value="ECO:0007669"/>
    <property type="project" value="UniProtKB-ARBA"/>
</dbReference>
<evidence type="ECO:0000313" key="3">
    <source>
        <dbReference type="Proteomes" id="UP000294513"/>
    </source>
</evidence>
<evidence type="ECO:0000313" key="2">
    <source>
        <dbReference type="EMBL" id="TDD96331.1"/>
    </source>
</evidence>
<dbReference type="Gene3D" id="3.40.190.10">
    <property type="entry name" value="Periplasmic binding protein-like II"/>
    <property type="match status" value="1"/>
</dbReference>
<dbReference type="PANTHER" id="PTHR30290">
    <property type="entry name" value="PERIPLASMIC BINDING COMPONENT OF ABC TRANSPORTER"/>
    <property type="match status" value="1"/>
</dbReference>
<dbReference type="PIRSF" id="PIRSF002741">
    <property type="entry name" value="MppA"/>
    <property type="match status" value="1"/>
</dbReference>